<reference evidence="1 2" key="1">
    <citation type="journal article" date="2021" name="Hortic Res">
        <title>High-quality reference genome and annotation aids understanding of berry development for evergreen blueberry (Vaccinium darrowii).</title>
        <authorList>
            <person name="Yu J."/>
            <person name="Hulse-Kemp A.M."/>
            <person name="Babiker E."/>
            <person name="Staton M."/>
        </authorList>
    </citation>
    <scope>NUCLEOTIDE SEQUENCE [LARGE SCALE GENOMIC DNA]</scope>
    <source>
        <strain evidence="2">cv. NJ 8807/NJ 8810</strain>
        <tissue evidence="1">Young leaf</tissue>
    </source>
</reference>
<name>A0ACB7YY64_9ERIC</name>
<proteinExistence type="predicted"/>
<protein>
    <submittedName>
        <fullName evidence="1">Uncharacterized protein</fullName>
    </submittedName>
</protein>
<dbReference type="Proteomes" id="UP000828048">
    <property type="component" value="Chromosome 3"/>
</dbReference>
<evidence type="ECO:0000313" key="2">
    <source>
        <dbReference type="Proteomes" id="UP000828048"/>
    </source>
</evidence>
<evidence type="ECO:0000313" key="1">
    <source>
        <dbReference type="EMBL" id="KAH7858466.1"/>
    </source>
</evidence>
<comment type="caution">
    <text evidence="1">The sequence shown here is derived from an EMBL/GenBank/DDBJ whole genome shotgun (WGS) entry which is preliminary data.</text>
</comment>
<gene>
    <name evidence="1" type="ORF">Vadar_024119</name>
</gene>
<sequence length="88" mass="9935">MSCHPQWPLSRSFQSENAADGGVIQSEESCRCFSRDEILIGTNFDEALVIRIGGFGKIEVKMLSKLRHTNLVALIGYSSERQEMIFVR</sequence>
<keyword evidence="2" id="KW-1185">Reference proteome</keyword>
<dbReference type="EMBL" id="CM037153">
    <property type="protein sequence ID" value="KAH7858466.1"/>
    <property type="molecule type" value="Genomic_DNA"/>
</dbReference>
<organism evidence="1 2">
    <name type="scientific">Vaccinium darrowii</name>
    <dbReference type="NCBI Taxonomy" id="229202"/>
    <lineage>
        <taxon>Eukaryota</taxon>
        <taxon>Viridiplantae</taxon>
        <taxon>Streptophyta</taxon>
        <taxon>Embryophyta</taxon>
        <taxon>Tracheophyta</taxon>
        <taxon>Spermatophyta</taxon>
        <taxon>Magnoliopsida</taxon>
        <taxon>eudicotyledons</taxon>
        <taxon>Gunneridae</taxon>
        <taxon>Pentapetalae</taxon>
        <taxon>asterids</taxon>
        <taxon>Ericales</taxon>
        <taxon>Ericaceae</taxon>
        <taxon>Vaccinioideae</taxon>
        <taxon>Vaccinieae</taxon>
        <taxon>Vaccinium</taxon>
    </lineage>
</organism>
<accession>A0ACB7YY64</accession>